<name>A0ABW5TG91_9ENTE</name>
<keyword evidence="2 8" id="KW-0963">Cytoplasm</keyword>
<dbReference type="NCBIfam" id="TIGR02433">
    <property type="entry name" value="lysidine_TilS_C"/>
    <property type="match status" value="1"/>
</dbReference>
<dbReference type="NCBIfam" id="TIGR02432">
    <property type="entry name" value="lysidine_TilS_N"/>
    <property type="match status" value="1"/>
</dbReference>
<dbReference type="InterPro" id="IPR012094">
    <property type="entry name" value="tRNA_Ile_lys_synt"/>
</dbReference>
<sequence length="463" mass="54722">MDAREMQRTFGKQQAWLQEYPVLLAVSTGVDSMVLLDLMLANWNFSRQRLAVAHVNHQLRPESVQEARFLRAYCAQRKIPYFQANWEPTLTNVEGNARQFRYAFFQSIMNEKGYKVLLTAHHSDDQVETMIMKAVRDGQVSALKGIVPSQAFADEGQLVRPLLSYEKATLYNYAKERQLIFFEDNTNEELTYFRNRIRHQVLPILKEEQPQLAKQFQQIANQVIHREALLEELSWEKGKQLFHPSDNGWSITLSQLNEHSKLEQMYLFEKAAHTFRKTTGLNLSQKQIDQTLRLLCNAHKPQWTMDIGQEWIIRRAYDYLYIERNLEQTEMAKSYSLMEDTQFFLSDHQWIGLLPTPIDEKLIPKELCEWQTVCLPLASTVTLPLEVRKRKNGDRLKLTPALTKRLSRWLIDHKIPQKQRDEGWVVLDSTKNELAFFPFFHSYLSIERETDKIRYVLLYKYRK</sequence>
<dbReference type="PANTHER" id="PTHR43033">
    <property type="entry name" value="TRNA(ILE)-LYSIDINE SYNTHASE-RELATED"/>
    <property type="match status" value="1"/>
</dbReference>
<dbReference type="CDD" id="cd01992">
    <property type="entry name" value="TilS_N"/>
    <property type="match status" value="1"/>
</dbReference>
<keyword evidence="5" id="KW-0547">Nucleotide-binding</keyword>
<protein>
    <recommendedName>
        <fullName evidence="8">tRNA(Ile)-lysidine synthase</fullName>
        <ecNumber evidence="8">6.3.4.19</ecNumber>
    </recommendedName>
    <alternativeName>
        <fullName evidence="8">tRNA(Ile)-2-lysyl-cytidine synthase</fullName>
    </alternativeName>
    <alternativeName>
        <fullName evidence="8">tRNA(Ile)-lysidine synthetase</fullName>
    </alternativeName>
</protein>
<dbReference type="GO" id="GO:0032267">
    <property type="term" value="F:tRNA(Ile)-lysidine synthase activity"/>
    <property type="evidence" value="ECO:0007669"/>
    <property type="project" value="UniProtKB-EC"/>
</dbReference>
<dbReference type="InterPro" id="IPR011063">
    <property type="entry name" value="TilS/TtcA_N"/>
</dbReference>
<comment type="function">
    <text evidence="8">Ligates lysine onto the cytidine present at position 34 of the AUA codon-specific tRNA(Ile) that contains the anticodon CAU, in an ATP-dependent manner. Cytidine is converted to lysidine, thus changing the amino acid specificity of the tRNA from methionine to isoleucine.</text>
</comment>
<dbReference type="InterPro" id="IPR014729">
    <property type="entry name" value="Rossmann-like_a/b/a_fold"/>
</dbReference>
<comment type="subcellular location">
    <subcellularLocation>
        <location evidence="1 8">Cytoplasm</location>
    </subcellularLocation>
</comment>
<reference evidence="11" key="1">
    <citation type="journal article" date="2019" name="Int. J. Syst. Evol. Microbiol.">
        <title>The Global Catalogue of Microorganisms (GCM) 10K type strain sequencing project: providing services to taxonomists for standard genome sequencing and annotation.</title>
        <authorList>
            <consortium name="The Broad Institute Genomics Platform"/>
            <consortium name="The Broad Institute Genome Sequencing Center for Infectious Disease"/>
            <person name="Wu L."/>
            <person name="Ma J."/>
        </authorList>
    </citation>
    <scope>NUCLEOTIDE SEQUENCE [LARGE SCALE GENOMIC DNA]</scope>
    <source>
        <strain evidence="11">TISTR 932</strain>
    </source>
</reference>
<dbReference type="SMART" id="SM00977">
    <property type="entry name" value="TilS_C"/>
    <property type="match status" value="1"/>
</dbReference>
<dbReference type="Gene3D" id="3.40.50.620">
    <property type="entry name" value="HUPs"/>
    <property type="match status" value="1"/>
</dbReference>
<dbReference type="RefSeq" id="WP_379978806.1">
    <property type="nucleotide sequence ID" value="NZ_JBHUMO010000001.1"/>
</dbReference>
<accession>A0ABW5TG91</accession>
<evidence type="ECO:0000259" key="9">
    <source>
        <dbReference type="SMART" id="SM00977"/>
    </source>
</evidence>
<evidence type="ECO:0000256" key="7">
    <source>
        <dbReference type="ARBA" id="ARBA00048539"/>
    </source>
</evidence>
<dbReference type="PANTHER" id="PTHR43033:SF1">
    <property type="entry name" value="TRNA(ILE)-LYSIDINE SYNTHASE-RELATED"/>
    <property type="match status" value="1"/>
</dbReference>
<keyword evidence="11" id="KW-1185">Reference proteome</keyword>
<dbReference type="Proteomes" id="UP001597427">
    <property type="component" value="Unassembled WGS sequence"/>
</dbReference>
<organism evidence="10 11">
    <name type="scientific">Enterococcus camelliae</name>
    <dbReference type="NCBI Taxonomy" id="453959"/>
    <lineage>
        <taxon>Bacteria</taxon>
        <taxon>Bacillati</taxon>
        <taxon>Bacillota</taxon>
        <taxon>Bacilli</taxon>
        <taxon>Lactobacillales</taxon>
        <taxon>Enterococcaceae</taxon>
        <taxon>Enterococcus</taxon>
    </lineage>
</organism>
<dbReference type="InterPro" id="IPR012796">
    <property type="entry name" value="Lysidine-tRNA-synth_C"/>
</dbReference>
<comment type="caution">
    <text evidence="10">The sequence shown here is derived from an EMBL/GenBank/DDBJ whole genome shotgun (WGS) entry which is preliminary data.</text>
</comment>
<keyword evidence="4 8" id="KW-0819">tRNA processing</keyword>
<evidence type="ECO:0000256" key="2">
    <source>
        <dbReference type="ARBA" id="ARBA00022490"/>
    </source>
</evidence>
<evidence type="ECO:0000256" key="5">
    <source>
        <dbReference type="ARBA" id="ARBA00022741"/>
    </source>
</evidence>
<keyword evidence="6" id="KW-0067">ATP-binding</keyword>
<evidence type="ECO:0000256" key="4">
    <source>
        <dbReference type="ARBA" id="ARBA00022694"/>
    </source>
</evidence>
<dbReference type="EMBL" id="JBHUMO010000001">
    <property type="protein sequence ID" value="MFD2727914.1"/>
    <property type="molecule type" value="Genomic_DNA"/>
</dbReference>
<feature type="domain" description="Lysidine-tRNA(Ile) synthetase C-terminal" evidence="9">
    <location>
        <begin position="385"/>
        <end position="457"/>
    </location>
</feature>
<comment type="caution">
    <text evidence="8">Lacks conserved residue(s) required for the propagation of feature annotation.</text>
</comment>
<evidence type="ECO:0000256" key="6">
    <source>
        <dbReference type="ARBA" id="ARBA00022840"/>
    </source>
</evidence>
<keyword evidence="3 8" id="KW-0436">Ligase</keyword>
<evidence type="ECO:0000313" key="10">
    <source>
        <dbReference type="EMBL" id="MFD2727914.1"/>
    </source>
</evidence>
<dbReference type="SUPFAM" id="SSF56037">
    <property type="entry name" value="PheT/TilS domain"/>
    <property type="match status" value="1"/>
</dbReference>
<dbReference type="SUPFAM" id="SSF52402">
    <property type="entry name" value="Adenine nucleotide alpha hydrolases-like"/>
    <property type="match status" value="1"/>
</dbReference>
<comment type="similarity">
    <text evidence="8">Belongs to the tRNA(Ile)-lysidine synthase family.</text>
</comment>
<gene>
    <name evidence="8 10" type="primary">tilS</name>
    <name evidence="10" type="ORF">ACFSR0_00455</name>
</gene>
<dbReference type="EC" id="6.3.4.19" evidence="8"/>
<comment type="catalytic activity">
    <reaction evidence="7 8">
        <text>cytidine(34) in tRNA(Ile2) + L-lysine + ATP = lysidine(34) in tRNA(Ile2) + AMP + diphosphate + H(+)</text>
        <dbReference type="Rhea" id="RHEA:43744"/>
        <dbReference type="Rhea" id="RHEA-COMP:10625"/>
        <dbReference type="Rhea" id="RHEA-COMP:10670"/>
        <dbReference type="ChEBI" id="CHEBI:15378"/>
        <dbReference type="ChEBI" id="CHEBI:30616"/>
        <dbReference type="ChEBI" id="CHEBI:32551"/>
        <dbReference type="ChEBI" id="CHEBI:33019"/>
        <dbReference type="ChEBI" id="CHEBI:82748"/>
        <dbReference type="ChEBI" id="CHEBI:83665"/>
        <dbReference type="ChEBI" id="CHEBI:456215"/>
        <dbReference type="EC" id="6.3.4.19"/>
    </reaction>
</comment>
<evidence type="ECO:0000313" key="11">
    <source>
        <dbReference type="Proteomes" id="UP001597427"/>
    </source>
</evidence>
<evidence type="ECO:0000256" key="8">
    <source>
        <dbReference type="HAMAP-Rule" id="MF_01161"/>
    </source>
</evidence>
<evidence type="ECO:0000256" key="1">
    <source>
        <dbReference type="ARBA" id="ARBA00004496"/>
    </source>
</evidence>
<dbReference type="Pfam" id="PF01171">
    <property type="entry name" value="ATP_bind_3"/>
    <property type="match status" value="1"/>
</dbReference>
<dbReference type="InterPro" id="IPR012795">
    <property type="entry name" value="tRNA_Ile_lys_synt_N"/>
</dbReference>
<proteinExistence type="inferred from homology"/>
<dbReference type="HAMAP" id="MF_01161">
    <property type="entry name" value="tRNA_Ile_lys_synt"/>
    <property type="match status" value="1"/>
</dbReference>
<evidence type="ECO:0000256" key="3">
    <source>
        <dbReference type="ARBA" id="ARBA00022598"/>
    </source>
</evidence>